<comment type="subcellular location">
    <subcellularLocation>
        <location evidence="2 9 11">Cytoplasm</location>
    </subcellularLocation>
</comment>
<evidence type="ECO:0000256" key="10">
    <source>
        <dbReference type="RuleBase" id="RU003657"/>
    </source>
</evidence>
<dbReference type="InterPro" id="IPR006063">
    <property type="entry name" value="HisA_bact_arch"/>
</dbReference>
<dbReference type="UniPathway" id="UPA00031">
    <property type="reaction ID" value="UER00009"/>
</dbReference>
<proteinExistence type="inferred from homology"/>
<evidence type="ECO:0000256" key="8">
    <source>
        <dbReference type="ARBA" id="ARBA00023235"/>
    </source>
</evidence>
<dbReference type="InterPro" id="IPR006062">
    <property type="entry name" value="His_biosynth"/>
</dbReference>
<accession>A0A1I1J219</accession>
<dbReference type="PANTHER" id="PTHR43090:SF2">
    <property type="entry name" value="1-(5-PHOSPHORIBOSYL)-5-[(5-PHOSPHORIBOSYLAMINO)METHYLIDENEAMINO] IMIDAZOLE-4-CARBOXAMIDE ISOMERASE"/>
    <property type="match status" value="1"/>
</dbReference>
<dbReference type="Proteomes" id="UP000199514">
    <property type="component" value="Unassembled WGS sequence"/>
</dbReference>
<dbReference type="EC" id="5.3.1.16" evidence="9 11"/>
<dbReference type="GO" id="GO:0003949">
    <property type="term" value="F:1-(5-phosphoribosyl)-5-[(5-phosphoribosylamino)methylideneamino]imidazole-4-carboxamide isomerase activity"/>
    <property type="evidence" value="ECO:0007669"/>
    <property type="project" value="UniProtKB-UniRule"/>
</dbReference>
<evidence type="ECO:0000256" key="5">
    <source>
        <dbReference type="ARBA" id="ARBA00022490"/>
    </source>
</evidence>
<evidence type="ECO:0000256" key="11">
    <source>
        <dbReference type="RuleBase" id="RU003658"/>
    </source>
</evidence>
<dbReference type="PANTHER" id="PTHR43090">
    <property type="entry name" value="1-(5-PHOSPHORIBOSYL)-5-[(5-PHOSPHORIBOSYLAMINO)METHYLIDENEAMINO] IMIDAZOLE-4-CARBOXAMIDE ISOMERASE"/>
    <property type="match status" value="1"/>
</dbReference>
<dbReference type="GO" id="GO:0000105">
    <property type="term" value="P:L-histidine biosynthetic process"/>
    <property type="evidence" value="ECO:0007669"/>
    <property type="project" value="UniProtKB-UniRule"/>
</dbReference>
<evidence type="ECO:0000313" key="12">
    <source>
        <dbReference type="EMBL" id="SFC40668.1"/>
    </source>
</evidence>
<dbReference type="HAMAP" id="MF_01014">
    <property type="entry name" value="HisA"/>
    <property type="match status" value="1"/>
</dbReference>
<comment type="pathway">
    <text evidence="3 9 11">Amino-acid biosynthesis; L-histidine biosynthesis; L-histidine from 5-phospho-alpha-D-ribose 1-diphosphate: step 4/9.</text>
</comment>
<dbReference type="GO" id="GO:0005737">
    <property type="term" value="C:cytoplasm"/>
    <property type="evidence" value="ECO:0007669"/>
    <property type="project" value="UniProtKB-SubCell"/>
</dbReference>
<dbReference type="InterPro" id="IPR013785">
    <property type="entry name" value="Aldolase_TIM"/>
</dbReference>
<dbReference type="FunFam" id="3.20.20.70:FF:000009">
    <property type="entry name" value="1-(5-phosphoribosyl)-5-[(5-phosphoribosylamino)methylideneamino] imidazole-4-carboxamide isomerase"/>
    <property type="match status" value="1"/>
</dbReference>
<evidence type="ECO:0000256" key="4">
    <source>
        <dbReference type="ARBA" id="ARBA00009667"/>
    </source>
</evidence>
<evidence type="ECO:0000256" key="7">
    <source>
        <dbReference type="ARBA" id="ARBA00023102"/>
    </source>
</evidence>
<dbReference type="RefSeq" id="WP_091511673.1">
    <property type="nucleotide sequence ID" value="NZ_FOLE01000005.1"/>
</dbReference>
<dbReference type="InterPro" id="IPR044524">
    <property type="entry name" value="Isoase_HisA-like"/>
</dbReference>
<evidence type="ECO:0000256" key="2">
    <source>
        <dbReference type="ARBA" id="ARBA00004496"/>
    </source>
</evidence>
<dbReference type="GO" id="GO:0000162">
    <property type="term" value="P:L-tryptophan biosynthetic process"/>
    <property type="evidence" value="ECO:0007669"/>
    <property type="project" value="TreeGrafter"/>
</dbReference>
<dbReference type="InterPro" id="IPR011060">
    <property type="entry name" value="RibuloseP-bd_barrel"/>
</dbReference>
<reference evidence="12 13" key="1">
    <citation type="submission" date="2016-10" db="EMBL/GenBank/DDBJ databases">
        <authorList>
            <person name="de Groot N.N."/>
        </authorList>
    </citation>
    <scope>NUCLEOTIDE SEQUENCE [LARGE SCALE GENOMIC DNA]</scope>
    <source>
        <strain evidence="12 13">DSM 6793</strain>
    </source>
</reference>
<name>A0A1I1J219_9BACT</name>
<protein>
    <recommendedName>
        <fullName evidence="9 11">1-(5-phosphoribosyl)-5-[(5-phosphoribosylamino)methylideneamino] imidazole-4-carboxamide isomerase</fullName>
        <ecNumber evidence="9 11">5.3.1.16</ecNumber>
    </recommendedName>
    <alternativeName>
        <fullName evidence="9">Phosphoribosylformimino-5-aminoimidazole carboxamide ribotide isomerase</fullName>
    </alternativeName>
</protein>
<evidence type="ECO:0000256" key="3">
    <source>
        <dbReference type="ARBA" id="ARBA00005133"/>
    </source>
</evidence>
<dbReference type="Pfam" id="PF00977">
    <property type="entry name" value="His_biosynth"/>
    <property type="match status" value="1"/>
</dbReference>
<dbReference type="SUPFAM" id="SSF51366">
    <property type="entry name" value="Ribulose-phoshate binding barrel"/>
    <property type="match status" value="1"/>
</dbReference>
<dbReference type="InterPro" id="IPR023016">
    <property type="entry name" value="HisA/PriA"/>
</dbReference>
<dbReference type="STRING" id="927664.SAMN05421780_105120"/>
<evidence type="ECO:0000256" key="1">
    <source>
        <dbReference type="ARBA" id="ARBA00000901"/>
    </source>
</evidence>
<evidence type="ECO:0000256" key="6">
    <source>
        <dbReference type="ARBA" id="ARBA00022605"/>
    </source>
</evidence>
<evidence type="ECO:0000313" key="13">
    <source>
        <dbReference type="Proteomes" id="UP000199514"/>
    </source>
</evidence>
<dbReference type="EMBL" id="FOLE01000005">
    <property type="protein sequence ID" value="SFC40668.1"/>
    <property type="molecule type" value="Genomic_DNA"/>
</dbReference>
<comment type="catalytic activity">
    <reaction evidence="1 9 11">
        <text>1-(5-phospho-beta-D-ribosyl)-5-[(5-phospho-beta-D-ribosylamino)methylideneamino]imidazole-4-carboxamide = 5-[(5-phospho-1-deoxy-D-ribulos-1-ylimino)methylamino]-1-(5-phospho-beta-D-ribosyl)imidazole-4-carboxamide</text>
        <dbReference type="Rhea" id="RHEA:15469"/>
        <dbReference type="ChEBI" id="CHEBI:58435"/>
        <dbReference type="ChEBI" id="CHEBI:58525"/>
        <dbReference type="EC" id="5.3.1.16"/>
    </reaction>
</comment>
<gene>
    <name evidence="9" type="primary">hisA</name>
    <name evidence="12" type="ORF">SAMN05421780_105120</name>
</gene>
<feature type="active site" description="Proton acceptor" evidence="9">
    <location>
        <position position="9"/>
    </location>
</feature>
<keyword evidence="5 9" id="KW-0963">Cytoplasm</keyword>
<keyword evidence="8 9" id="KW-0413">Isomerase</keyword>
<feature type="active site" description="Proton donor" evidence="9">
    <location>
        <position position="131"/>
    </location>
</feature>
<dbReference type="CDD" id="cd04732">
    <property type="entry name" value="HisA"/>
    <property type="match status" value="1"/>
</dbReference>
<dbReference type="NCBIfam" id="TIGR00007">
    <property type="entry name" value="1-(5-phosphoribosyl)-5-[(5-phosphoribosylamino)methylideneamino]imidazole-4-carboxamide isomerase"/>
    <property type="match status" value="1"/>
</dbReference>
<comment type="similarity">
    <text evidence="4 9 10">Belongs to the HisA/HisF family.</text>
</comment>
<evidence type="ECO:0000256" key="9">
    <source>
        <dbReference type="HAMAP-Rule" id="MF_01014"/>
    </source>
</evidence>
<dbReference type="OrthoDB" id="9807749at2"/>
<organism evidence="12 13">
    <name type="scientific">Flexibacter flexilis DSM 6793</name>
    <dbReference type="NCBI Taxonomy" id="927664"/>
    <lineage>
        <taxon>Bacteria</taxon>
        <taxon>Pseudomonadati</taxon>
        <taxon>Bacteroidota</taxon>
        <taxon>Cytophagia</taxon>
        <taxon>Cytophagales</taxon>
        <taxon>Flexibacteraceae</taxon>
        <taxon>Flexibacter</taxon>
    </lineage>
</organism>
<dbReference type="AlphaFoldDB" id="A0A1I1J219"/>
<keyword evidence="7 9" id="KW-0368">Histidine biosynthesis</keyword>
<sequence>MFQIIPAIDIIDGKCVRLTQGDFSQKTEYNTDPLAVAKSFENAGLKRLHLVDLDGAKQKKIINISVLESIAKNTNLHIDFGGGIQSDTDIAKAFDHGAAQVTGGSIAIKNATLFEKWISVYGAEKLILGADAKNEKIAISGWEESTEVSIFDFVGQWAAKGIRYVISTDVARDGLLQGAAVELYKKMKLQFPDLQIIASGGVSSLADLQELANLGIYGVITGKALYEKRFTLEELKRFL</sequence>
<keyword evidence="13" id="KW-1185">Reference proteome</keyword>
<dbReference type="Gene3D" id="3.20.20.70">
    <property type="entry name" value="Aldolase class I"/>
    <property type="match status" value="1"/>
</dbReference>
<keyword evidence="6 9" id="KW-0028">Amino-acid biosynthesis</keyword>